<sequence length="211" mass="24319">MWLPIVLLFLVTCQISTSIGFYNEDNAGFRSDLRHAEFGERMRDWFRNLKDRLFGRKMESSTSEEREMINLDKAELQDRIRNSGGFFVDLSKLTFDPKYDIGFRIGRWYFIRMGDKIDNEFRYNDSNEWDTMSASLSPDQLSTDDWSNYDHDKALGTAFPSSTTDSVLLAEQTTTESDVVTESGTTEAFKHEEDNETGFNLDSGSAQVIFP</sequence>
<proteinExistence type="predicted"/>
<dbReference type="Proteomes" id="UP001258017">
    <property type="component" value="Unassembled WGS sequence"/>
</dbReference>
<evidence type="ECO:0000313" key="3">
    <source>
        <dbReference type="Proteomes" id="UP001258017"/>
    </source>
</evidence>
<accession>A0AAD9RJ28</accession>
<keyword evidence="3" id="KW-1185">Reference proteome</keyword>
<name>A0AAD9RJ28_9HYME</name>
<dbReference type="AlphaFoldDB" id="A0AAD9RJ28"/>
<comment type="caution">
    <text evidence="2">The sequence shown here is derived from an EMBL/GenBank/DDBJ whole genome shotgun (WGS) entry which is preliminary data.</text>
</comment>
<feature type="signal peptide" evidence="1">
    <location>
        <begin position="1"/>
        <end position="18"/>
    </location>
</feature>
<reference evidence="2" key="1">
    <citation type="submission" date="2021-08" db="EMBL/GenBank/DDBJ databases">
        <authorList>
            <person name="Misof B."/>
            <person name="Oliver O."/>
            <person name="Podsiadlowski L."/>
            <person name="Donath A."/>
            <person name="Peters R."/>
            <person name="Mayer C."/>
            <person name="Rust J."/>
            <person name="Gunkel S."/>
            <person name="Lesny P."/>
            <person name="Martin S."/>
            <person name="Oeyen J.P."/>
            <person name="Petersen M."/>
            <person name="Panagiotis P."/>
            <person name="Wilbrandt J."/>
            <person name="Tanja T."/>
        </authorList>
    </citation>
    <scope>NUCLEOTIDE SEQUENCE</scope>
    <source>
        <strain evidence="2">GBR_01_08_01A</strain>
        <tissue evidence="2">Thorax + abdomen</tissue>
    </source>
</reference>
<organism evidence="2 3">
    <name type="scientific">Odynerus spinipes</name>
    <dbReference type="NCBI Taxonomy" id="1348599"/>
    <lineage>
        <taxon>Eukaryota</taxon>
        <taxon>Metazoa</taxon>
        <taxon>Ecdysozoa</taxon>
        <taxon>Arthropoda</taxon>
        <taxon>Hexapoda</taxon>
        <taxon>Insecta</taxon>
        <taxon>Pterygota</taxon>
        <taxon>Neoptera</taxon>
        <taxon>Endopterygota</taxon>
        <taxon>Hymenoptera</taxon>
        <taxon>Apocrita</taxon>
        <taxon>Aculeata</taxon>
        <taxon>Vespoidea</taxon>
        <taxon>Vespidae</taxon>
        <taxon>Eumeninae</taxon>
        <taxon>Odynerus</taxon>
    </lineage>
</organism>
<reference evidence="2" key="2">
    <citation type="journal article" date="2023" name="Commun. Biol.">
        <title>Intrasexual cuticular hydrocarbon dimorphism in a wasp sheds light on hydrocarbon biosynthesis genes in Hymenoptera.</title>
        <authorList>
            <person name="Moris V.C."/>
            <person name="Podsiadlowski L."/>
            <person name="Martin S."/>
            <person name="Oeyen J.P."/>
            <person name="Donath A."/>
            <person name="Petersen M."/>
            <person name="Wilbrandt J."/>
            <person name="Misof B."/>
            <person name="Liedtke D."/>
            <person name="Thamm M."/>
            <person name="Scheiner R."/>
            <person name="Schmitt T."/>
            <person name="Niehuis O."/>
        </authorList>
    </citation>
    <scope>NUCLEOTIDE SEQUENCE</scope>
    <source>
        <strain evidence="2">GBR_01_08_01A</strain>
    </source>
</reference>
<dbReference type="EMBL" id="JAIFRP010000050">
    <property type="protein sequence ID" value="KAK2580694.1"/>
    <property type="molecule type" value="Genomic_DNA"/>
</dbReference>
<feature type="chain" id="PRO_5042061483" evidence="1">
    <location>
        <begin position="19"/>
        <end position="211"/>
    </location>
</feature>
<gene>
    <name evidence="2" type="ORF">KPH14_007790</name>
</gene>
<evidence type="ECO:0000256" key="1">
    <source>
        <dbReference type="SAM" id="SignalP"/>
    </source>
</evidence>
<protein>
    <submittedName>
        <fullName evidence="2">Uncharacterized protein</fullName>
    </submittedName>
</protein>
<evidence type="ECO:0000313" key="2">
    <source>
        <dbReference type="EMBL" id="KAK2580694.1"/>
    </source>
</evidence>
<keyword evidence="1" id="KW-0732">Signal</keyword>